<evidence type="ECO:0000313" key="2">
    <source>
        <dbReference type="EMBL" id="GAA2459962.1"/>
    </source>
</evidence>
<sequence>MASHIHNGMIASALPEDGWRKSRYSNPDGSCMEVAMLDGGDIAVRNSRYPDGPALVYTPAEVRAFLLGVKDGEFDYLMERPPV</sequence>
<comment type="caution">
    <text evidence="2">The sequence shown here is derived from an EMBL/GenBank/DDBJ whole genome shotgun (WGS) entry which is preliminary data.</text>
</comment>
<name>A0ABN3KKT6_9ACTN</name>
<dbReference type="Pfam" id="PF04149">
    <property type="entry name" value="DUF397"/>
    <property type="match status" value="1"/>
</dbReference>
<proteinExistence type="predicted"/>
<keyword evidence="3" id="KW-1185">Reference proteome</keyword>
<organism evidence="2 3">
    <name type="scientific">Actinomadura vinacea</name>
    <dbReference type="NCBI Taxonomy" id="115336"/>
    <lineage>
        <taxon>Bacteria</taxon>
        <taxon>Bacillati</taxon>
        <taxon>Actinomycetota</taxon>
        <taxon>Actinomycetes</taxon>
        <taxon>Streptosporangiales</taxon>
        <taxon>Thermomonosporaceae</taxon>
        <taxon>Actinomadura</taxon>
    </lineage>
</organism>
<evidence type="ECO:0000313" key="3">
    <source>
        <dbReference type="Proteomes" id="UP001501231"/>
    </source>
</evidence>
<accession>A0ABN3KKT6</accession>
<dbReference type="EMBL" id="BAAARW010000050">
    <property type="protein sequence ID" value="GAA2459962.1"/>
    <property type="molecule type" value="Genomic_DNA"/>
</dbReference>
<reference evidence="2 3" key="1">
    <citation type="journal article" date="2019" name="Int. J. Syst. Evol. Microbiol.">
        <title>The Global Catalogue of Microorganisms (GCM) 10K type strain sequencing project: providing services to taxonomists for standard genome sequencing and annotation.</title>
        <authorList>
            <consortium name="The Broad Institute Genomics Platform"/>
            <consortium name="The Broad Institute Genome Sequencing Center for Infectious Disease"/>
            <person name="Wu L."/>
            <person name="Ma J."/>
        </authorList>
    </citation>
    <scope>NUCLEOTIDE SEQUENCE [LARGE SCALE GENOMIC DNA]</scope>
    <source>
        <strain evidence="2 3">JCM 3325</strain>
    </source>
</reference>
<protein>
    <submittedName>
        <fullName evidence="2">DUF397 domain-containing protein</fullName>
    </submittedName>
</protein>
<gene>
    <name evidence="2" type="ORF">GCM10010191_95440</name>
</gene>
<dbReference type="InterPro" id="IPR007278">
    <property type="entry name" value="DUF397"/>
</dbReference>
<dbReference type="Proteomes" id="UP001501231">
    <property type="component" value="Unassembled WGS sequence"/>
</dbReference>
<feature type="domain" description="DUF397" evidence="1">
    <location>
        <begin position="18"/>
        <end position="70"/>
    </location>
</feature>
<evidence type="ECO:0000259" key="1">
    <source>
        <dbReference type="Pfam" id="PF04149"/>
    </source>
</evidence>
<dbReference type="RefSeq" id="WP_344598767.1">
    <property type="nucleotide sequence ID" value="NZ_BAAARW010000050.1"/>
</dbReference>